<gene>
    <name evidence="2" type="ORF">MA4_106O17.40</name>
</gene>
<evidence type="ECO:0000313" key="2">
    <source>
        <dbReference type="EMBL" id="ABF69987.1"/>
    </source>
</evidence>
<name>Q1EPH0_MUSAC</name>
<sequence length="114" mass="12978">MASYVGPKDKTAVRSGTTSTYDDDTRSMFGSQPIMKPKNDGTSLLGLKPTTLRRMWQLIVRYLICCRWLSCGVGAVHTAEQMQRPPRVHVRCHQHCFLDEFRPVSTDAIPHQMK</sequence>
<proteinExistence type="predicted"/>
<evidence type="ECO:0000256" key="1">
    <source>
        <dbReference type="SAM" id="MobiDB-lite"/>
    </source>
</evidence>
<feature type="region of interest" description="Disordered" evidence="1">
    <location>
        <begin position="1"/>
        <end position="35"/>
    </location>
</feature>
<protein>
    <submittedName>
        <fullName evidence="2">Uncharacterized protein</fullName>
    </submittedName>
</protein>
<dbReference type="EMBL" id="AC186747">
    <property type="protein sequence ID" value="ABF69987.1"/>
    <property type="molecule type" value="Genomic_DNA"/>
</dbReference>
<accession>Q1EPH0</accession>
<dbReference type="AlphaFoldDB" id="Q1EPH0"/>
<reference evidence="2" key="1">
    <citation type="submission" date="2006-05" db="EMBL/GenBank/DDBJ databases">
        <authorList>
            <person name="Ciampi A.Y."/>
            <person name="Santos C.M.R."/>
            <person name="da Silva F.R."/>
            <person name="Pappas G.J. Jr"/>
            <person name="Ronning C.M."/>
            <person name="Cheung F."/>
            <person name="Haas B.J."/>
            <person name="Piffanelli P."/>
            <person name="Town C.D."/>
            <person name="Miller R.N.G."/>
            <person name="Souza M.T. Jr."/>
        </authorList>
    </citation>
    <scope>NUCLEOTIDE SEQUENCE</scope>
</reference>
<organism evidence="2">
    <name type="scientific">Musa acuminata</name>
    <name type="common">Banana</name>
    <name type="synonym">Musa cavendishii</name>
    <dbReference type="NCBI Taxonomy" id="4641"/>
    <lineage>
        <taxon>Eukaryota</taxon>
        <taxon>Viridiplantae</taxon>
        <taxon>Streptophyta</taxon>
        <taxon>Embryophyta</taxon>
        <taxon>Tracheophyta</taxon>
        <taxon>Spermatophyta</taxon>
        <taxon>Magnoliopsida</taxon>
        <taxon>Liliopsida</taxon>
        <taxon>Zingiberales</taxon>
        <taxon>Musaceae</taxon>
        <taxon>Musa</taxon>
    </lineage>
</organism>